<feature type="domain" description="LysM" evidence="4">
    <location>
        <begin position="76"/>
        <end position="119"/>
    </location>
</feature>
<feature type="domain" description="LysM" evidence="4">
    <location>
        <begin position="31"/>
        <end position="74"/>
    </location>
</feature>
<dbReference type="InterPro" id="IPR036779">
    <property type="entry name" value="LysM_dom_sf"/>
</dbReference>
<feature type="signal peptide" evidence="3">
    <location>
        <begin position="1"/>
        <end position="26"/>
    </location>
</feature>
<evidence type="ECO:0000313" key="5">
    <source>
        <dbReference type="EMBL" id="GIO26564.1"/>
    </source>
</evidence>
<dbReference type="EMBL" id="BORP01000002">
    <property type="protein sequence ID" value="GIO26564.1"/>
    <property type="molecule type" value="Genomic_DNA"/>
</dbReference>
<organism evidence="5 6">
    <name type="scientific">Ornithinibacillus bavariensis</name>
    <dbReference type="NCBI Taxonomy" id="545502"/>
    <lineage>
        <taxon>Bacteria</taxon>
        <taxon>Bacillati</taxon>
        <taxon>Bacillota</taxon>
        <taxon>Bacilli</taxon>
        <taxon>Bacillales</taxon>
        <taxon>Bacillaceae</taxon>
        <taxon>Ornithinibacillus</taxon>
    </lineage>
</organism>
<dbReference type="PANTHER" id="PTHR33734">
    <property type="entry name" value="LYSM DOMAIN-CONTAINING GPI-ANCHORED PROTEIN 2"/>
    <property type="match status" value="1"/>
</dbReference>
<name>A0A919X7P8_9BACI</name>
<evidence type="ECO:0000313" key="6">
    <source>
        <dbReference type="Proteomes" id="UP000676917"/>
    </source>
</evidence>
<dbReference type="InterPro" id="IPR036505">
    <property type="entry name" value="Amidase/PGRP_sf"/>
</dbReference>
<sequence length="333" mass="38160">MKKHVIGSLLVLSIVLFLHLSSTSHASSTSNLYEVKGGDTLPKIAKQFSTSTYELKITNGLQSNTLLEGQKLIVPVIHEVSPGETLQQIAKEFHSTEEIIQHVNRLPSKQLRPGQMLTIKSKPLNMEGQHIVMTREEFQDWLLNQKFTREIHLIQQHHTWRPSYKHFHGNNYFQILNSMQQHHMKTMGWSNIAQNITTFPDGKIALSRPINIAPEGTIGPKANENGIAIEHVGNFDLGHDVMTQEQRDTIIFVTALLSLKFSLEPSIDTITYHHWWHYKTKERVLDNAKDNEVKSCPGTNFFGGNSTTHAKNNFYPLVEKKMEELRDLFHRNQ</sequence>
<accession>A0A919X7P8</accession>
<dbReference type="Gene3D" id="3.10.350.10">
    <property type="entry name" value="LysM domain"/>
    <property type="match status" value="2"/>
</dbReference>
<dbReference type="GO" id="GO:0009253">
    <property type="term" value="P:peptidoglycan catabolic process"/>
    <property type="evidence" value="ECO:0007669"/>
    <property type="project" value="InterPro"/>
</dbReference>
<dbReference type="SUPFAM" id="SSF54106">
    <property type="entry name" value="LysM domain"/>
    <property type="match status" value="2"/>
</dbReference>
<feature type="chain" id="PRO_5037755515" description="Autolysin" evidence="3">
    <location>
        <begin position="27"/>
        <end position="333"/>
    </location>
</feature>
<dbReference type="Pfam" id="PF01510">
    <property type="entry name" value="Amidase_2"/>
    <property type="match status" value="1"/>
</dbReference>
<dbReference type="SUPFAM" id="SSF55846">
    <property type="entry name" value="N-acetylmuramoyl-L-alanine amidase-like"/>
    <property type="match status" value="1"/>
</dbReference>
<dbReference type="Gene3D" id="3.40.80.10">
    <property type="entry name" value="Peptidoglycan recognition protein-like"/>
    <property type="match status" value="1"/>
</dbReference>
<dbReference type="InterPro" id="IPR018392">
    <property type="entry name" value="LysM"/>
</dbReference>
<dbReference type="PANTHER" id="PTHR33734:SF22">
    <property type="entry name" value="MEMBRANE-BOUND LYTIC MUREIN TRANSGLYCOSYLASE D"/>
    <property type="match status" value="1"/>
</dbReference>
<reference evidence="5" key="1">
    <citation type="submission" date="2021-03" db="EMBL/GenBank/DDBJ databases">
        <title>Antimicrobial resistance genes in bacteria isolated from Japanese honey, and their potential for conferring macrolide and lincosamide resistance in the American foulbrood pathogen Paenibacillus larvae.</title>
        <authorList>
            <person name="Okamoto M."/>
            <person name="Kumagai M."/>
            <person name="Kanamori H."/>
            <person name="Takamatsu D."/>
        </authorList>
    </citation>
    <scope>NUCLEOTIDE SEQUENCE</scope>
    <source>
        <strain evidence="5">J43TS3</strain>
    </source>
</reference>
<dbReference type="SMART" id="SM00257">
    <property type="entry name" value="LysM"/>
    <property type="match status" value="2"/>
</dbReference>
<dbReference type="RefSeq" id="WP_212920087.1">
    <property type="nucleotide sequence ID" value="NZ_BORP01000002.1"/>
</dbReference>
<dbReference type="InterPro" id="IPR002502">
    <property type="entry name" value="Amidase_domain"/>
</dbReference>
<dbReference type="AlphaFoldDB" id="A0A919X7P8"/>
<dbReference type="CDD" id="cd00118">
    <property type="entry name" value="LysM"/>
    <property type="match status" value="2"/>
</dbReference>
<evidence type="ECO:0000256" key="1">
    <source>
        <dbReference type="ARBA" id="ARBA00030881"/>
    </source>
</evidence>
<evidence type="ECO:0000259" key="4">
    <source>
        <dbReference type="PROSITE" id="PS51782"/>
    </source>
</evidence>
<keyword evidence="3" id="KW-0732">Signal</keyword>
<dbReference type="GO" id="GO:0008745">
    <property type="term" value="F:N-acetylmuramoyl-L-alanine amidase activity"/>
    <property type="evidence" value="ECO:0007669"/>
    <property type="project" value="InterPro"/>
</dbReference>
<evidence type="ECO:0000256" key="2">
    <source>
        <dbReference type="ARBA" id="ARBA00032390"/>
    </source>
</evidence>
<proteinExistence type="predicted"/>
<dbReference type="PROSITE" id="PS51782">
    <property type="entry name" value="LYSM"/>
    <property type="match status" value="2"/>
</dbReference>
<dbReference type="Pfam" id="PF01476">
    <property type="entry name" value="LysM"/>
    <property type="match status" value="2"/>
</dbReference>
<comment type="caution">
    <text evidence="5">The sequence shown here is derived from an EMBL/GenBank/DDBJ whole genome shotgun (WGS) entry which is preliminary data.</text>
</comment>
<dbReference type="Proteomes" id="UP000676917">
    <property type="component" value="Unassembled WGS sequence"/>
</dbReference>
<gene>
    <name evidence="5" type="ORF">J43TS3_11750</name>
</gene>
<protein>
    <recommendedName>
        <fullName evidence="2">Autolysin</fullName>
    </recommendedName>
    <alternativeName>
        <fullName evidence="1">Cell wall hydrolase</fullName>
    </alternativeName>
</protein>
<evidence type="ECO:0000256" key="3">
    <source>
        <dbReference type="SAM" id="SignalP"/>
    </source>
</evidence>
<keyword evidence="6" id="KW-1185">Reference proteome</keyword>